<name>A0A0A9FBM1_ARUDO</name>
<dbReference type="EMBL" id="GBRH01189307">
    <property type="protein sequence ID" value="JAE08589.1"/>
    <property type="molecule type" value="Transcribed_RNA"/>
</dbReference>
<evidence type="ECO:0000313" key="1">
    <source>
        <dbReference type="EMBL" id="JAE08589.1"/>
    </source>
</evidence>
<protein>
    <submittedName>
        <fullName evidence="1">Uncharacterized protein</fullName>
    </submittedName>
</protein>
<proteinExistence type="predicted"/>
<accession>A0A0A9FBM1</accession>
<dbReference type="AlphaFoldDB" id="A0A0A9FBM1"/>
<reference evidence="1" key="1">
    <citation type="submission" date="2014-09" db="EMBL/GenBank/DDBJ databases">
        <authorList>
            <person name="Magalhaes I.L.F."/>
            <person name="Oliveira U."/>
            <person name="Santos F.R."/>
            <person name="Vidigal T.H.D.A."/>
            <person name="Brescovit A.D."/>
            <person name="Santos A.J."/>
        </authorList>
    </citation>
    <scope>NUCLEOTIDE SEQUENCE</scope>
    <source>
        <tissue evidence="1">Shoot tissue taken approximately 20 cm above the soil surface</tissue>
    </source>
</reference>
<sequence>METAVGIMPICSCSRRDVGDHINMIPIDKLIVHMRDASIRAYSPGDVPDPS</sequence>
<organism evidence="1">
    <name type="scientific">Arundo donax</name>
    <name type="common">Giant reed</name>
    <name type="synonym">Donax arundinaceus</name>
    <dbReference type="NCBI Taxonomy" id="35708"/>
    <lineage>
        <taxon>Eukaryota</taxon>
        <taxon>Viridiplantae</taxon>
        <taxon>Streptophyta</taxon>
        <taxon>Embryophyta</taxon>
        <taxon>Tracheophyta</taxon>
        <taxon>Spermatophyta</taxon>
        <taxon>Magnoliopsida</taxon>
        <taxon>Liliopsida</taxon>
        <taxon>Poales</taxon>
        <taxon>Poaceae</taxon>
        <taxon>PACMAD clade</taxon>
        <taxon>Arundinoideae</taxon>
        <taxon>Arundineae</taxon>
        <taxon>Arundo</taxon>
    </lineage>
</organism>
<reference evidence="1" key="2">
    <citation type="journal article" date="2015" name="Data Brief">
        <title>Shoot transcriptome of the giant reed, Arundo donax.</title>
        <authorList>
            <person name="Barrero R.A."/>
            <person name="Guerrero F.D."/>
            <person name="Moolhuijzen P."/>
            <person name="Goolsby J.A."/>
            <person name="Tidwell J."/>
            <person name="Bellgard S.E."/>
            <person name="Bellgard M.I."/>
        </authorList>
    </citation>
    <scope>NUCLEOTIDE SEQUENCE</scope>
    <source>
        <tissue evidence="1">Shoot tissue taken approximately 20 cm above the soil surface</tissue>
    </source>
</reference>